<comment type="caution">
    <text evidence="1">The sequence shown here is derived from an EMBL/GenBank/DDBJ whole genome shotgun (WGS) entry which is preliminary data.</text>
</comment>
<dbReference type="AlphaFoldDB" id="A0AAE0ILZ2"/>
<gene>
    <name evidence="1" type="ORF">B0T19DRAFT_163566</name>
</gene>
<sequence length="105" mass="11692">MTVRRPYFFSLCICLTALEICSGSILPLLYFFLPRGPCPTLIYDGNVVPFLPLAVPFVLFPSVDPATISNKQFSPLTENVNAGFTEEHRLCQFRGMLGRIFACLG</sequence>
<proteinExistence type="predicted"/>
<dbReference type="Proteomes" id="UP001286456">
    <property type="component" value="Unassembled WGS sequence"/>
</dbReference>
<keyword evidence="2" id="KW-1185">Reference proteome</keyword>
<reference evidence="1" key="1">
    <citation type="journal article" date="2023" name="Mol. Phylogenet. Evol.">
        <title>Genome-scale phylogeny and comparative genomics of the fungal order Sordariales.</title>
        <authorList>
            <person name="Hensen N."/>
            <person name="Bonometti L."/>
            <person name="Westerberg I."/>
            <person name="Brannstrom I.O."/>
            <person name="Guillou S."/>
            <person name="Cros-Aarteil S."/>
            <person name="Calhoun S."/>
            <person name="Haridas S."/>
            <person name="Kuo A."/>
            <person name="Mondo S."/>
            <person name="Pangilinan J."/>
            <person name="Riley R."/>
            <person name="LaButti K."/>
            <person name="Andreopoulos B."/>
            <person name="Lipzen A."/>
            <person name="Chen C."/>
            <person name="Yan M."/>
            <person name="Daum C."/>
            <person name="Ng V."/>
            <person name="Clum A."/>
            <person name="Steindorff A."/>
            <person name="Ohm R.A."/>
            <person name="Martin F."/>
            <person name="Silar P."/>
            <person name="Natvig D.O."/>
            <person name="Lalanne C."/>
            <person name="Gautier V."/>
            <person name="Ament-Velasquez S.L."/>
            <person name="Kruys A."/>
            <person name="Hutchinson M.I."/>
            <person name="Powell A.J."/>
            <person name="Barry K."/>
            <person name="Miller A.N."/>
            <person name="Grigoriev I.V."/>
            <person name="Debuchy R."/>
            <person name="Gladieux P."/>
            <person name="Hiltunen Thoren M."/>
            <person name="Johannesson H."/>
        </authorList>
    </citation>
    <scope>NUCLEOTIDE SEQUENCE</scope>
    <source>
        <strain evidence="1">SMH4131-1</strain>
    </source>
</reference>
<dbReference type="EMBL" id="JAUEPO010000003">
    <property type="protein sequence ID" value="KAK3327449.1"/>
    <property type="molecule type" value="Genomic_DNA"/>
</dbReference>
<accession>A0AAE0ILZ2</accession>
<evidence type="ECO:0000313" key="1">
    <source>
        <dbReference type="EMBL" id="KAK3327449.1"/>
    </source>
</evidence>
<protein>
    <submittedName>
        <fullName evidence="1">Uncharacterized protein</fullName>
    </submittedName>
</protein>
<name>A0AAE0ILZ2_9PEZI</name>
<evidence type="ECO:0000313" key="2">
    <source>
        <dbReference type="Proteomes" id="UP001286456"/>
    </source>
</evidence>
<organism evidence="1 2">
    <name type="scientific">Cercophora scortea</name>
    <dbReference type="NCBI Taxonomy" id="314031"/>
    <lineage>
        <taxon>Eukaryota</taxon>
        <taxon>Fungi</taxon>
        <taxon>Dikarya</taxon>
        <taxon>Ascomycota</taxon>
        <taxon>Pezizomycotina</taxon>
        <taxon>Sordariomycetes</taxon>
        <taxon>Sordariomycetidae</taxon>
        <taxon>Sordariales</taxon>
        <taxon>Lasiosphaeriaceae</taxon>
        <taxon>Cercophora</taxon>
    </lineage>
</organism>
<reference evidence="1" key="2">
    <citation type="submission" date="2023-06" db="EMBL/GenBank/DDBJ databases">
        <authorList>
            <consortium name="Lawrence Berkeley National Laboratory"/>
            <person name="Haridas S."/>
            <person name="Hensen N."/>
            <person name="Bonometti L."/>
            <person name="Westerberg I."/>
            <person name="Brannstrom I.O."/>
            <person name="Guillou S."/>
            <person name="Cros-Aarteil S."/>
            <person name="Calhoun S."/>
            <person name="Kuo A."/>
            <person name="Mondo S."/>
            <person name="Pangilinan J."/>
            <person name="Riley R."/>
            <person name="Labutti K."/>
            <person name="Andreopoulos B."/>
            <person name="Lipzen A."/>
            <person name="Chen C."/>
            <person name="Yanf M."/>
            <person name="Daum C."/>
            <person name="Ng V."/>
            <person name="Clum A."/>
            <person name="Steindorff A."/>
            <person name="Ohm R."/>
            <person name="Martin F."/>
            <person name="Silar P."/>
            <person name="Natvig D."/>
            <person name="Lalanne C."/>
            <person name="Gautier V."/>
            <person name="Ament-Velasquez S.L."/>
            <person name="Kruys A."/>
            <person name="Hutchinson M.I."/>
            <person name="Powell A.J."/>
            <person name="Barry K."/>
            <person name="Miller A.N."/>
            <person name="Grigoriev I.V."/>
            <person name="Debuchy R."/>
            <person name="Gladieux P."/>
            <person name="Thoren M.H."/>
            <person name="Johannesson H."/>
        </authorList>
    </citation>
    <scope>NUCLEOTIDE SEQUENCE</scope>
    <source>
        <strain evidence="1">SMH4131-1</strain>
    </source>
</reference>